<evidence type="ECO:0000313" key="1">
    <source>
        <dbReference type="EMBL" id="KAJ7227387.1"/>
    </source>
</evidence>
<evidence type="ECO:0000313" key="2">
    <source>
        <dbReference type="Proteomes" id="UP001219525"/>
    </source>
</evidence>
<proteinExistence type="predicted"/>
<reference evidence="1" key="1">
    <citation type="submission" date="2023-03" db="EMBL/GenBank/DDBJ databases">
        <title>Massive genome expansion in bonnet fungi (Mycena s.s.) driven by repeated elements and novel gene families across ecological guilds.</title>
        <authorList>
            <consortium name="Lawrence Berkeley National Laboratory"/>
            <person name="Harder C.B."/>
            <person name="Miyauchi S."/>
            <person name="Viragh M."/>
            <person name="Kuo A."/>
            <person name="Thoen E."/>
            <person name="Andreopoulos B."/>
            <person name="Lu D."/>
            <person name="Skrede I."/>
            <person name="Drula E."/>
            <person name="Henrissat B."/>
            <person name="Morin E."/>
            <person name="Kohler A."/>
            <person name="Barry K."/>
            <person name="LaButti K."/>
            <person name="Morin E."/>
            <person name="Salamov A."/>
            <person name="Lipzen A."/>
            <person name="Mereny Z."/>
            <person name="Hegedus B."/>
            <person name="Baldrian P."/>
            <person name="Stursova M."/>
            <person name="Weitz H."/>
            <person name="Taylor A."/>
            <person name="Grigoriev I.V."/>
            <person name="Nagy L.G."/>
            <person name="Martin F."/>
            <person name="Kauserud H."/>
        </authorList>
    </citation>
    <scope>NUCLEOTIDE SEQUENCE</scope>
    <source>
        <strain evidence="1">9144</strain>
    </source>
</reference>
<dbReference type="AlphaFoldDB" id="A0AAD7E4U6"/>
<organism evidence="1 2">
    <name type="scientific">Mycena pura</name>
    <dbReference type="NCBI Taxonomy" id="153505"/>
    <lineage>
        <taxon>Eukaryota</taxon>
        <taxon>Fungi</taxon>
        <taxon>Dikarya</taxon>
        <taxon>Basidiomycota</taxon>
        <taxon>Agaricomycotina</taxon>
        <taxon>Agaricomycetes</taxon>
        <taxon>Agaricomycetidae</taxon>
        <taxon>Agaricales</taxon>
        <taxon>Marasmiineae</taxon>
        <taxon>Mycenaceae</taxon>
        <taxon>Mycena</taxon>
    </lineage>
</organism>
<protein>
    <submittedName>
        <fullName evidence="1">Uncharacterized protein</fullName>
    </submittedName>
</protein>
<name>A0AAD7E4U6_9AGAR</name>
<dbReference type="EMBL" id="JARJCW010000003">
    <property type="protein sequence ID" value="KAJ7227387.1"/>
    <property type="molecule type" value="Genomic_DNA"/>
</dbReference>
<dbReference type="Proteomes" id="UP001219525">
    <property type="component" value="Unassembled WGS sequence"/>
</dbReference>
<gene>
    <name evidence="1" type="ORF">GGX14DRAFT_629734</name>
</gene>
<sequence length="207" mass="23150">MTALQTVFHYYDNNRSPRRKANAFESKILTSLVIQVNTFFKIPRIVRLVAISLQPQVNKDIYVDVETVVVSPEEIAAAQSLLAVVPCIDLVEGLVQEVKVSDPLPDAPSLAKPVRIDIRAEVSWHNASFRKMLNNVYSGYTAYAVLLPIWVPAGFLPPLLADLRIPPPTSLPVNLTPKEKWDFGWKKSFIGGLTSPLKIQTPYLDTR</sequence>
<accession>A0AAD7E4U6</accession>
<comment type="caution">
    <text evidence="1">The sequence shown here is derived from an EMBL/GenBank/DDBJ whole genome shotgun (WGS) entry which is preliminary data.</text>
</comment>
<keyword evidence="2" id="KW-1185">Reference proteome</keyword>